<feature type="domain" description="Tyrosine-protein kinase G-rich" evidence="3">
    <location>
        <begin position="357"/>
        <end position="433"/>
    </location>
</feature>
<keyword evidence="2" id="KW-0472">Membrane</keyword>
<dbReference type="PANTHER" id="PTHR32309:SF31">
    <property type="entry name" value="CAPSULAR EXOPOLYSACCHARIDE FAMILY"/>
    <property type="match status" value="1"/>
</dbReference>
<dbReference type="Pfam" id="PF13807">
    <property type="entry name" value="GNVR"/>
    <property type="match status" value="1"/>
</dbReference>
<feature type="transmembrane region" description="Helical" evidence="2">
    <location>
        <begin position="478"/>
        <end position="499"/>
    </location>
</feature>
<evidence type="ECO:0000256" key="1">
    <source>
        <dbReference type="SAM" id="Coils"/>
    </source>
</evidence>
<feature type="transmembrane region" description="Helical" evidence="2">
    <location>
        <begin position="415"/>
        <end position="435"/>
    </location>
</feature>
<feature type="coiled-coil region" evidence="1">
    <location>
        <begin position="173"/>
        <end position="235"/>
    </location>
</feature>
<dbReference type="Proteomes" id="UP001497045">
    <property type="component" value="Unassembled WGS sequence"/>
</dbReference>
<protein>
    <submittedName>
        <fullName evidence="4">XrtA system polysaccharide chain length determinant</fullName>
    </submittedName>
</protein>
<feature type="transmembrane region" description="Helical" evidence="2">
    <location>
        <begin position="20"/>
        <end position="40"/>
    </location>
</feature>
<dbReference type="PANTHER" id="PTHR32309">
    <property type="entry name" value="TYROSINE-PROTEIN KINASE"/>
    <property type="match status" value="1"/>
</dbReference>
<reference evidence="4 5" key="1">
    <citation type="submission" date="2024-04" db="EMBL/GenBank/DDBJ databases">
        <title>Aurantiacibacter sp. DGU6 16S ribosomal RNA gene Genome sequencing and assembly.</title>
        <authorList>
            <person name="Park S."/>
        </authorList>
    </citation>
    <scope>NUCLEOTIDE SEQUENCE [LARGE SCALE GENOMIC DNA]</scope>
    <source>
        <strain evidence="4 5">DGU6</strain>
    </source>
</reference>
<keyword evidence="5" id="KW-1185">Reference proteome</keyword>
<proteinExistence type="predicted"/>
<evidence type="ECO:0000313" key="5">
    <source>
        <dbReference type="Proteomes" id="UP001497045"/>
    </source>
</evidence>
<evidence type="ECO:0000313" key="4">
    <source>
        <dbReference type="EMBL" id="MEL1250133.1"/>
    </source>
</evidence>
<dbReference type="InterPro" id="IPR032807">
    <property type="entry name" value="GNVR"/>
</dbReference>
<evidence type="ECO:0000256" key="2">
    <source>
        <dbReference type="SAM" id="Phobius"/>
    </source>
</evidence>
<dbReference type="InterPro" id="IPR014345">
    <property type="entry name" value="XrtA_polysacc_chain"/>
</dbReference>
<dbReference type="RefSeq" id="WP_341672652.1">
    <property type="nucleotide sequence ID" value="NZ_JBBYHV010000001.1"/>
</dbReference>
<dbReference type="EMBL" id="JBBYHV010000001">
    <property type="protein sequence ID" value="MEL1250133.1"/>
    <property type="molecule type" value="Genomic_DNA"/>
</dbReference>
<sequence length="505" mass="54343">MNQLLEELRAGIWAVWNRRWLALAIAWGVCLLGWLAIALIPNKYESETRIFVQLDDVLAEQIGIGAASRARDIDRIRQTLISSVNLEKVVRGTRIGDSVTSPTDMEAAIEQLTRDVEVVSEGENIFEITASSGRGDLSDRENAELAQVIAQQMIDIFREENLGGARGDMQDSIEFLNQQLADREAELAAAEDRRLAFEAEHPELMGGAQAIAAQLAATRSELRSVEADLAAAQSALAGLDGQIASTPRVLVTPGSGGPQANLAQAQANLAALRARGLTDEHPDIVAAERTVANMREAAQGASAPVGTNNPAYTTLQTMRVERQSNVLSLQSRAAALRSEIASITASQAREPGAAAEATRISRDYEVLREQYDQLLQDREELRLRGQVETERSAVQFEVVDPPTTPRVPAAPNRPLLLFGVLIVGLGAGAGTAYALSKLGSTFATASQLERNLGLPVIGTISHTFTEAGRELRAKRLKYFAAGVGGLGIMFVVLMGVEFVQRGMMA</sequence>
<comment type="caution">
    <text evidence="4">The sequence shown here is derived from an EMBL/GenBank/DDBJ whole genome shotgun (WGS) entry which is preliminary data.</text>
</comment>
<name>A0ABU9IDZ7_9SPHN</name>
<keyword evidence="1" id="KW-0175">Coiled coil</keyword>
<evidence type="ECO:0000259" key="3">
    <source>
        <dbReference type="Pfam" id="PF13807"/>
    </source>
</evidence>
<keyword evidence="2" id="KW-1133">Transmembrane helix</keyword>
<accession>A0ABU9IDZ7</accession>
<dbReference type="InterPro" id="IPR050445">
    <property type="entry name" value="Bact_polysacc_biosynth/exp"/>
</dbReference>
<gene>
    <name evidence="4" type="ORF">AAEO60_05570</name>
</gene>
<dbReference type="NCBIfam" id="TIGR03007">
    <property type="entry name" value="pepcterm_ChnLen"/>
    <property type="match status" value="1"/>
</dbReference>
<organism evidence="4 5">
    <name type="scientific">Aurantiacibacter gilvus</name>
    <dbReference type="NCBI Taxonomy" id="3139141"/>
    <lineage>
        <taxon>Bacteria</taxon>
        <taxon>Pseudomonadati</taxon>
        <taxon>Pseudomonadota</taxon>
        <taxon>Alphaproteobacteria</taxon>
        <taxon>Sphingomonadales</taxon>
        <taxon>Erythrobacteraceae</taxon>
        <taxon>Aurantiacibacter</taxon>
    </lineage>
</organism>
<feature type="coiled-coil region" evidence="1">
    <location>
        <begin position="357"/>
        <end position="384"/>
    </location>
</feature>
<keyword evidence="2" id="KW-0812">Transmembrane</keyword>